<dbReference type="OrthoDB" id="9804721at2"/>
<dbReference type="Proteomes" id="UP000436483">
    <property type="component" value="Unassembled WGS sequence"/>
</dbReference>
<evidence type="ECO:0000313" key="3">
    <source>
        <dbReference type="EMBL" id="MXQ12763.1"/>
    </source>
</evidence>
<dbReference type="CDD" id="cd00293">
    <property type="entry name" value="USP-like"/>
    <property type="match status" value="1"/>
</dbReference>
<name>A0A7X3MTH5_9HYPH</name>
<gene>
    <name evidence="3" type="ORF">GR328_15115</name>
</gene>
<comment type="similarity">
    <text evidence="1">Belongs to the universal stress protein A family.</text>
</comment>
<dbReference type="InterPro" id="IPR006015">
    <property type="entry name" value="Universal_stress_UspA"/>
</dbReference>
<feature type="domain" description="UspA" evidence="2">
    <location>
        <begin position="206"/>
        <end position="270"/>
    </location>
</feature>
<evidence type="ECO:0000313" key="4">
    <source>
        <dbReference type="Proteomes" id="UP000436483"/>
    </source>
</evidence>
<protein>
    <submittedName>
        <fullName evidence="3">Universal stress protein</fullName>
    </submittedName>
</protein>
<organism evidence="3 4">
    <name type="scientific">Microvirga makkahensis</name>
    <dbReference type="NCBI Taxonomy" id="1128670"/>
    <lineage>
        <taxon>Bacteria</taxon>
        <taxon>Pseudomonadati</taxon>
        <taxon>Pseudomonadota</taxon>
        <taxon>Alphaproteobacteria</taxon>
        <taxon>Hyphomicrobiales</taxon>
        <taxon>Methylobacteriaceae</taxon>
        <taxon>Microvirga</taxon>
    </lineage>
</organism>
<dbReference type="PANTHER" id="PTHR46268">
    <property type="entry name" value="STRESS RESPONSE PROTEIN NHAX"/>
    <property type="match status" value="1"/>
</dbReference>
<dbReference type="PRINTS" id="PR01438">
    <property type="entry name" value="UNVRSLSTRESS"/>
</dbReference>
<comment type="caution">
    <text evidence="3">The sequence shown here is derived from an EMBL/GenBank/DDBJ whole genome shotgun (WGS) entry which is preliminary data.</text>
</comment>
<dbReference type="Gene3D" id="3.40.50.12370">
    <property type="match status" value="1"/>
</dbReference>
<dbReference type="PANTHER" id="PTHR46268:SF15">
    <property type="entry name" value="UNIVERSAL STRESS PROTEIN HP_0031"/>
    <property type="match status" value="1"/>
</dbReference>
<dbReference type="AlphaFoldDB" id="A0A7X3MTH5"/>
<dbReference type="Pfam" id="PF00582">
    <property type="entry name" value="Usp"/>
    <property type="match status" value="1"/>
</dbReference>
<reference evidence="3 4" key="2">
    <citation type="submission" date="2020-01" db="EMBL/GenBank/DDBJ databases">
        <title>Microvirga sp. nov., an arsenate reduction bacterium isolated from Tibet hotspring sediments.</title>
        <authorList>
            <person name="Xian W.-D."/>
            <person name="Li W.-J."/>
        </authorList>
    </citation>
    <scope>NUCLEOTIDE SEQUENCE [LARGE SCALE GENOMIC DNA]</scope>
    <source>
        <strain evidence="3 4">KCTC 23863</strain>
    </source>
</reference>
<reference evidence="3 4" key="1">
    <citation type="submission" date="2019-12" db="EMBL/GenBank/DDBJ databases">
        <authorList>
            <person name="Yuan C.-G."/>
        </authorList>
    </citation>
    <scope>NUCLEOTIDE SEQUENCE [LARGE SCALE GENOMIC DNA]</scope>
    <source>
        <strain evidence="3 4">KCTC 23863</strain>
    </source>
</reference>
<evidence type="ECO:0000259" key="2">
    <source>
        <dbReference type="Pfam" id="PF00582"/>
    </source>
</evidence>
<accession>A0A7X3MTH5</accession>
<dbReference type="InterPro" id="IPR006016">
    <property type="entry name" value="UspA"/>
</dbReference>
<sequence length="272" mass="28885">MSFKDLLVLGGAGTEPARTYGKWLSGVTGACLTGAIPVVGSSLPYGIQAELPDDIVARIRDDAEASATKAIQDFMNTMHESGAKAETIRFDAAAGDIGYPFSRVARCFDLSILSQPDPSGLDTTPIIEAALFGSGRPLVIVPYIRTRQEIKTVLVAWDGGVQAARAASDALPLLMLARHVQVVTIGGEENRPHHSVRDLARHLARHGVEVEVRLLCGGGIDVANVLLSHAADSGADLIVMGGYGHSRLRELVLGGTTREILRSMTVPVFMSH</sequence>
<keyword evidence="4" id="KW-1185">Reference proteome</keyword>
<evidence type="ECO:0000256" key="1">
    <source>
        <dbReference type="ARBA" id="ARBA00008791"/>
    </source>
</evidence>
<dbReference type="SUPFAM" id="SSF52402">
    <property type="entry name" value="Adenine nucleotide alpha hydrolases-like"/>
    <property type="match status" value="1"/>
</dbReference>
<dbReference type="RefSeq" id="WP_160885351.1">
    <property type="nucleotide sequence ID" value="NZ_WURB01000010.1"/>
</dbReference>
<dbReference type="EMBL" id="WURB01000010">
    <property type="protein sequence ID" value="MXQ12763.1"/>
    <property type="molecule type" value="Genomic_DNA"/>
</dbReference>
<proteinExistence type="inferred from homology"/>